<dbReference type="InterPro" id="IPR023405">
    <property type="entry name" value="Topo_IA_core_domain"/>
</dbReference>
<reference evidence="17" key="1">
    <citation type="journal article" date="2023" name="Nat. Commun.">
        <title>Diploid and tetraploid genomes of Acorus and the evolution of monocots.</title>
        <authorList>
            <person name="Ma L."/>
            <person name="Liu K.W."/>
            <person name="Li Z."/>
            <person name="Hsiao Y.Y."/>
            <person name="Qi Y."/>
            <person name="Fu T."/>
            <person name="Tang G.D."/>
            <person name="Zhang D."/>
            <person name="Sun W.H."/>
            <person name="Liu D.K."/>
            <person name="Li Y."/>
            <person name="Chen G.Z."/>
            <person name="Liu X.D."/>
            <person name="Liao X.Y."/>
            <person name="Jiang Y.T."/>
            <person name="Yu X."/>
            <person name="Hao Y."/>
            <person name="Huang J."/>
            <person name="Zhao X.W."/>
            <person name="Ke S."/>
            <person name="Chen Y.Y."/>
            <person name="Wu W.L."/>
            <person name="Hsu J.L."/>
            <person name="Lin Y.F."/>
            <person name="Huang M.D."/>
            <person name="Li C.Y."/>
            <person name="Huang L."/>
            <person name="Wang Z.W."/>
            <person name="Zhao X."/>
            <person name="Zhong W.Y."/>
            <person name="Peng D.H."/>
            <person name="Ahmad S."/>
            <person name="Lan S."/>
            <person name="Zhang J.S."/>
            <person name="Tsai W.C."/>
            <person name="Van de Peer Y."/>
            <person name="Liu Z.J."/>
        </authorList>
    </citation>
    <scope>NUCLEOTIDE SEQUENCE</scope>
    <source>
        <strain evidence="17">SCP</strain>
    </source>
</reference>
<evidence type="ECO:0000256" key="1">
    <source>
        <dbReference type="ARBA" id="ARBA00000213"/>
    </source>
</evidence>
<dbReference type="GO" id="GO:0031422">
    <property type="term" value="C:RecQ family helicase-topoisomerase III complex"/>
    <property type="evidence" value="ECO:0007669"/>
    <property type="project" value="TreeGrafter"/>
</dbReference>
<evidence type="ECO:0000256" key="4">
    <source>
        <dbReference type="ARBA" id="ARBA00022723"/>
    </source>
</evidence>
<evidence type="ECO:0000256" key="9">
    <source>
        <dbReference type="ARBA" id="ARBA00023125"/>
    </source>
</evidence>
<dbReference type="PROSITE" id="PS52039">
    <property type="entry name" value="TOPO_IA_2"/>
    <property type="match status" value="1"/>
</dbReference>
<evidence type="ECO:0000256" key="7">
    <source>
        <dbReference type="ARBA" id="ARBA00022842"/>
    </source>
</evidence>
<dbReference type="InterPro" id="IPR013826">
    <property type="entry name" value="Topo_IA_cen_sub3"/>
</dbReference>
<dbReference type="GO" id="GO:0006265">
    <property type="term" value="P:DNA topological change"/>
    <property type="evidence" value="ECO:0007669"/>
    <property type="project" value="InterPro"/>
</dbReference>
<dbReference type="InterPro" id="IPR003602">
    <property type="entry name" value="Topo_IA_DNA-bd_dom"/>
</dbReference>
<evidence type="ECO:0000313" key="18">
    <source>
        <dbReference type="Proteomes" id="UP001179952"/>
    </source>
</evidence>
<evidence type="ECO:0000259" key="16">
    <source>
        <dbReference type="PROSITE" id="PS52039"/>
    </source>
</evidence>
<dbReference type="SMART" id="SM00437">
    <property type="entry name" value="TOP1Ac"/>
    <property type="match status" value="1"/>
</dbReference>
<dbReference type="GO" id="GO:0003677">
    <property type="term" value="F:DNA binding"/>
    <property type="evidence" value="ECO:0007669"/>
    <property type="project" value="UniProtKB-KW"/>
</dbReference>
<dbReference type="PROSITE" id="PS50158">
    <property type="entry name" value="ZF_CCHC"/>
    <property type="match status" value="1"/>
</dbReference>
<comment type="cofactor">
    <cofactor evidence="2">
        <name>Mg(2+)</name>
        <dbReference type="ChEBI" id="CHEBI:18420"/>
    </cofactor>
</comment>
<dbReference type="Pfam" id="PF01131">
    <property type="entry name" value="Topoisom_bac"/>
    <property type="match status" value="1"/>
</dbReference>
<sequence>MAVRVLNVAEKPSVAKSVAGILSRNRGMSARNGRSRYNRVFEFEYEIGGQRCHMVVTSVTGHLMELDFDDRFRKWHSCDPADLYHAPVRKHVPQDKLDIQKTLEEEARRCQWLVLWLDCDREGENIAFEVVEICTAVNNRLNIWRARFSALIDREIHESVQNLVRPNKLFADAVDARQEIDLRIGASFTRFQTMLLRDVFVLDFAGDDRNLVLSYGPCQVAEELYQAGFISYPRTETDSFSPNTNLHVGTVVLYLLLAQAIVQEQVGHPSWGSYAQRLLDPEERLWKNPGNGGHDDKAHPPIHPTKFSAGESGWTQDHNKLYELVVRHFLACVSQPAVGSETTVEIDIAGESFSASGRTILAKNYLDVYRFESWGGSLIPAYLVGQQFMPTALTLDSGVTRPPPLLSESDLLSCMDKAGIGTDATMHDHIKKLLDRCYATKDSNTRFSPTNLGEALVMGYDDMGYELWKPYLRAMMECDMKAVSIGTKRKSEVLETCLQQMKACFVDARLKKEKLFEAMGNFFERSNRPGNEAQNSVIGTVRRCGPIYKIQLKFRRLEIPPNYDVNHLGCVGGCDETLRELIEICGTGSRNQSSIPGRGQRSAEPSSNSQRRNTRPACARCRQVGHSSDDCPFQGPNAQVVRPARPVDSQNDGRIMFRAMVSRDKEHPAEVAAGHHRMQEGEAEGAEAREFQELRMLLLLQQQESQSMEGVLFVVIPPISPMPAQIEDITEQINGLSHIFGPEMYLSC</sequence>
<dbReference type="InterPro" id="IPR034144">
    <property type="entry name" value="TOPRIM_TopoIII"/>
</dbReference>
<comment type="similarity">
    <text evidence="3 12">Belongs to the type IA topoisomerase family.</text>
</comment>
<keyword evidence="7" id="KW-0460">Magnesium</keyword>
<dbReference type="PANTHER" id="PTHR11390:SF21">
    <property type="entry name" value="DNA TOPOISOMERASE 3-ALPHA"/>
    <property type="match status" value="1"/>
</dbReference>
<keyword evidence="10 12" id="KW-0413">Isomerase</keyword>
<dbReference type="SMART" id="SM00493">
    <property type="entry name" value="TOPRIM"/>
    <property type="match status" value="1"/>
</dbReference>
<protein>
    <recommendedName>
        <fullName evidence="12">DNA topoisomerase</fullName>
        <ecNumber evidence="12">5.6.2.1</ecNumber>
    </recommendedName>
</protein>
<dbReference type="InterPro" id="IPR006171">
    <property type="entry name" value="TOPRIM_dom"/>
</dbReference>
<keyword evidence="9 12" id="KW-0238">DNA-binding</keyword>
<proteinExistence type="inferred from homology"/>
<comment type="catalytic activity">
    <reaction evidence="1 12">
        <text>ATP-independent breakage of single-stranded DNA, followed by passage and rejoining.</text>
        <dbReference type="EC" id="5.6.2.1"/>
    </reaction>
</comment>
<dbReference type="SMART" id="SM00436">
    <property type="entry name" value="TOP1Bc"/>
    <property type="match status" value="1"/>
</dbReference>
<dbReference type="PANTHER" id="PTHR11390">
    <property type="entry name" value="PROKARYOTIC DNA TOPOISOMERASE"/>
    <property type="match status" value="1"/>
</dbReference>
<dbReference type="GO" id="GO:0003917">
    <property type="term" value="F:DNA topoisomerase type I (single strand cut, ATP-independent) activity"/>
    <property type="evidence" value="ECO:0007669"/>
    <property type="project" value="UniProtKB-EC"/>
</dbReference>
<dbReference type="GO" id="GO:0006281">
    <property type="term" value="P:DNA repair"/>
    <property type="evidence" value="ECO:0007669"/>
    <property type="project" value="TreeGrafter"/>
</dbReference>
<dbReference type="Pfam" id="PF01751">
    <property type="entry name" value="Toprim"/>
    <property type="match status" value="1"/>
</dbReference>
<dbReference type="InterPro" id="IPR023406">
    <property type="entry name" value="Topo_IA_AS"/>
</dbReference>
<comment type="function">
    <text evidence="12">Introduces a single-strand break via transesterification at a target site in duplex DNA. Releases the supercoiling and torsional tension of DNA introduced during the DNA replication and transcription by transiently cleaving and rejoining one strand of the DNA duplex. The scissile phosphodiester is attacked by the catalytic tyrosine of the enzyme, resulting in the formation of a DNA-(5'-phosphotyrosyl)-enzyme intermediate and the expulsion of a 3'-OH DNA strand.</text>
</comment>
<dbReference type="GO" id="GO:0005634">
    <property type="term" value="C:nucleus"/>
    <property type="evidence" value="ECO:0007669"/>
    <property type="project" value="TreeGrafter"/>
</dbReference>
<dbReference type="FunFam" id="2.70.20.10:FF:000004">
    <property type="entry name" value="DNA topoisomerase"/>
    <property type="match status" value="1"/>
</dbReference>
<keyword evidence="5 11" id="KW-0863">Zinc-finger</keyword>
<feature type="domain" description="Toprim" evidence="15">
    <location>
        <begin position="4"/>
        <end position="149"/>
    </location>
</feature>
<gene>
    <name evidence="17" type="ORF">QJS04_geneDACA013113</name>
</gene>
<dbReference type="Gene3D" id="1.10.460.10">
    <property type="entry name" value="Topoisomerase I, domain 2"/>
    <property type="match status" value="1"/>
</dbReference>
<evidence type="ECO:0000256" key="8">
    <source>
        <dbReference type="ARBA" id="ARBA00023029"/>
    </source>
</evidence>
<reference evidence="17" key="2">
    <citation type="submission" date="2023-06" db="EMBL/GenBank/DDBJ databases">
        <authorList>
            <person name="Ma L."/>
            <person name="Liu K.-W."/>
            <person name="Li Z."/>
            <person name="Hsiao Y.-Y."/>
            <person name="Qi Y."/>
            <person name="Fu T."/>
            <person name="Tang G."/>
            <person name="Zhang D."/>
            <person name="Sun W.-H."/>
            <person name="Liu D.-K."/>
            <person name="Li Y."/>
            <person name="Chen G.-Z."/>
            <person name="Liu X.-D."/>
            <person name="Liao X.-Y."/>
            <person name="Jiang Y.-T."/>
            <person name="Yu X."/>
            <person name="Hao Y."/>
            <person name="Huang J."/>
            <person name="Zhao X.-W."/>
            <person name="Ke S."/>
            <person name="Chen Y.-Y."/>
            <person name="Wu W.-L."/>
            <person name="Hsu J.-L."/>
            <person name="Lin Y.-F."/>
            <person name="Huang M.-D."/>
            <person name="Li C.-Y."/>
            <person name="Huang L."/>
            <person name="Wang Z.-W."/>
            <person name="Zhao X."/>
            <person name="Zhong W.-Y."/>
            <person name="Peng D.-H."/>
            <person name="Ahmad S."/>
            <person name="Lan S."/>
            <person name="Zhang J.-S."/>
            <person name="Tsai W.-C."/>
            <person name="Van De Peer Y."/>
            <person name="Liu Z.-J."/>
        </authorList>
    </citation>
    <scope>NUCLEOTIDE SEQUENCE</scope>
    <source>
        <strain evidence="17">SCP</strain>
        <tissue evidence="17">Leaves</tissue>
    </source>
</reference>
<feature type="domain" description="CCHC-type" evidence="14">
    <location>
        <begin position="618"/>
        <end position="632"/>
    </location>
</feature>
<feature type="region of interest" description="Disordered" evidence="13">
    <location>
        <begin position="589"/>
        <end position="649"/>
    </location>
</feature>
<evidence type="ECO:0000256" key="3">
    <source>
        <dbReference type="ARBA" id="ARBA00009446"/>
    </source>
</evidence>
<evidence type="ECO:0000256" key="11">
    <source>
        <dbReference type="PROSITE-ProRule" id="PRU00047"/>
    </source>
</evidence>
<dbReference type="GO" id="GO:0008270">
    <property type="term" value="F:zinc ion binding"/>
    <property type="evidence" value="ECO:0007669"/>
    <property type="project" value="UniProtKB-KW"/>
</dbReference>
<accession>A0AAV9B4L2</accession>
<dbReference type="InterPro" id="IPR036875">
    <property type="entry name" value="Znf_CCHC_sf"/>
</dbReference>
<keyword evidence="8 12" id="KW-0799">Topoisomerase</keyword>
<dbReference type="SUPFAM" id="SSF57756">
    <property type="entry name" value="Retrovirus zinc finger-like domains"/>
    <property type="match status" value="1"/>
</dbReference>
<dbReference type="InterPro" id="IPR003601">
    <property type="entry name" value="Topo_IA_2"/>
</dbReference>
<feature type="domain" description="Topo IA-type catalytic" evidence="16">
    <location>
        <begin position="43"/>
        <end position="506"/>
    </location>
</feature>
<evidence type="ECO:0000256" key="2">
    <source>
        <dbReference type="ARBA" id="ARBA00001946"/>
    </source>
</evidence>
<evidence type="ECO:0000313" key="17">
    <source>
        <dbReference type="EMBL" id="KAK1271421.1"/>
    </source>
</evidence>
<dbReference type="AlphaFoldDB" id="A0AAV9B4L2"/>
<dbReference type="EC" id="5.6.2.1" evidence="12"/>
<evidence type="ECO:0000259" key="14">
    <source>
        <dbReference type="PROSITE" id="PS50158"/>
    </source>
</evidence>
<evidence type="ECO:0000256" key="5">
    <source>
        <dbReference type="ARBA" id="ARBA00022771"/>
    </source>
</evidence>
<name>A0AAV9B4L2_ACOGR</name>
<dbReference type="PROSITE" id="PS00396">
    <property type="entry name" value="TOPO_IA_1"/>
    <property type="match status" value="1"/>
</dbReference>
<evidence type="ECO:0000256" key="10">
    <source>
        <dbReference type="ARBA" id="ARBA00023235"/>
    </source>
</evidence>
<dbReference type="InterPro" id="IPR013824">
    <property type="entry name" value="Topo_IA_cen_sub1"/>
</dbReference>
<dbReference type="FunFam" id="3.40.50.140:FF:000003">
    <property type="entry name" value="DNA topoisomerase"/>
    <property type="match status" value="1"/>
</dbReference>
<keyword evidence="4" id="KW-0479">Metal-binding</keyword>
<evidence type="ECO:0000259" key="15">
    <source>
        <dbReference type="PROSITE" id="PS50880"/>
    </source>
</evidence>
<dbReference type="Proteomes" id="UP001179952">
    <property type="component" value="Unassembled WGS sequence"/>
</dbReference>
<evidence type="ECO:0000256" key="13">
    <source>
        <dbReference type="SAM" id="MobiDB-lite"/>
    </source>
</evidence>
<organism evidence="17 18">
    <name type="scientific">Acorus gramineus</name>
    <name type="common">Dwarf sweet flag</name>
    <dbReference type="NCBI Taxonomy" id="55184"/>
    <lineage>
        <taxon>Eukaryota</taxon>
        <taxon>Viridiplantae</taxon>
        <taxon>Streptophyta</taxon>
        <taxon>Embryophyta</taxon>
        <taxon>Tracheophyta</taxon>
        <taxon>Spermatophyta</taxon>
        <taxon>Magnoliopsida</taxon>
        <taxon>Liliopsida</taxon>
        <taxon>Acoraceae</taxon>
        <taxon>Acorus</taxon>
    </lineage>
</organism>
<keyword evidence="18" id="KW-1185">Reference proteome</keyword>
<keyword evidence="6" id="KW-0862">Zinc</keyword>
<dbReference type="CDD" id="cd03362">
    <property type="entry name" value="TOPRIM_TopoIA_TopoIII"/>
    <property type="match status" value="1"/>
</dbReference>
<dbReference type="PROSITE" id="PS50880">
    <property type="entry name" value="TOPRIM"/>
    <property type="match status" value="1"/>
</dbReference>
<evidence type="ECO:0000256" key="6">
    <source>
        <dbReference type="ARBA" id="ARBA00022833"/>
    </source>
</evidence>
<dbReference type="GO" id="GO:0006310">
    <property type="term" value="P:DNA recombination"/>
    <property type="evidence" value="ECO:0007669"/>
    <property type="project" value="TreeGrafter"/>
</dbReference>
<dbReference type="InterPro" id="IPR013497">
    <property type="entry name" value="Topo_IA_cen"/>
</dbReference>
<dbReference type="InterPro" id="IPR000380">
    <property type="entry name" value="Topo_IA"/>
</dbReference>
<dbReference type="InterPro" id="IPR001878">
    <property type="entry name" value="Znf_CCHC"/>
</dbReference>
<feature type="region of interest" description="Disordered" evidence="13">
    <location>
        <begin position="287"/>
        <end position="310"/>
    </location>
</feature>
<comment type="caution">
    <text evidence="17">The sequence shown here is derived from an EMBL/GenBank/DDBJ whole genome shotgun (WGS) entry which is preliminary data.</text>
</comment>
<dbReference type="EMBL" id="JAUJYN010000005">
    <property type="protein sequence ID" value="KAK1271421.1"/>
    <property type="molecule type" value="Genomic_DNA"/>
</dbReference>
<evidence type="ECO:0000256" key="12">
    <source>
        <dbReference type="RuleBase" id="RU362092"/>
    </source>
</evidence>
<dbReference type="Gene3D" id="3.40.50.140">
    <property type="match status" value="1"/>
</dbReference>
<dbReference type="CDD" id="cd00186">
    <property type="entry name" value="TOP1Ac"/>
    <property type="match status" value="1"/>
</dbReference>
<dbReference type="SUPFAM" id="SSF56712">
    <property type="entry name" value="Prokaryotic type I DNA topoisomerase"/>
    <property type="match status" value="1"/>
</dbReference>
<dbReference type="Gene3D" id="1.10.290.10">
    <property type="entry name" value="Topoisomerase I, domain 4"/>
    <property type="match status" value="1"/>
</dbReference>
<dbReference type="PRINTS" id="PR00417">
    <property type="entry name" value="PRTPISMRASEI"/>
</dbReference>